<proteinExistence type="predicted"/>
<sequence length="193" mass="21481">MPELKEKWMAKVKEIGLLKISLLLVAGLILVITSFPRETGTKDTSQRSTEVQSVVKEYQITYKEKMEQQVTEALEQVEGIGKTKVMITLKGSKEIVVNKDTPIDEQTTKEMDSQGGTREESHYSQQETTVLVTNSEGESVPYVVKELEPEIAGIVVIAQGANSETVVQEITDACEVLFSVPVHKIKVMKMKHS</sequence>
<evidence type="ECO:0000313" key="2">
    <source>
        <dbReference type="EMBL" id="MBO8463932.1"/>
    </source>
</evidence>
<reference evidence="2" key="1">
    <citation type="submission" date="2020-10" db="EMBL/GenBank/DDBJ databases">
        <authorList>
            <person name="Gilroy R."/>
        </authorList>
    </citation>
    <scope>NUCLEOTIDE SEQUENCE</scope>
    <source>
        <strain evidence="2">E3-2379</strain>
    </source>
</reference>
<dbReference type="Proteomes" id="UP000823618">
    <property type="component" value="Unassembled WGS sequence"/>
</dbReference>
<gene>
    <name evidence="2" type="ORF">IAC13_08380</name>
</gene>
<dbReference type="AlphaFoldDB" id="A0A9D9I1L7"/>
<protein>
    <submittedName>
        <fullName evidence="2">Stage III sporulation protein AG</fullName>
    </submittedName>
</protein>
<accession>A0A9D9I1L7</accession>
<organism evidence="2 3">
    <name type="scientific">Candidatus Scybalomonas excrementavium</name>
    <dbReference type="NCBI Taxonomy" id="2840943"/>
    <lineage>
        <taxon>Bacteria</taxon>
        <taxon>Bacillati</taxon>
        <taxon>Bacillota</taxon>
        <taxon>Clostridia</taxon>
        <taxon>Lachnospirales</taxon>
        <taxon>Lachnospiraceae</taxon>
        <taxon>Lachnospiraceae incertae sedis</taxon>
        <taxon>Candidatus Scybalomonas</taxon>
    </lineage>
</organism>
<reference evidence="2" key="2">
    <citation type="journal article" date="2021" name="PeerJ">
        <title>Extensive microbial diversity within the chicken gut microbiome revealed by metagenomics and culture.</title>
        <authorList>
            <person name="Gilroy R."/>
            <person name="Ravi A."/>
            <person name="Getino M."/>
            <person name="Pursley I."/>
            <person name="Horton D.L."/>
            <person name="Alikhan N.F."/>
            <person name="Baker D."/>
            <person name="Gharbi K."/>
            <person name="Hall N."/>
            <person name="Watson M."/>
            <person name="Adriaenssens E.M."/>
            <person name="Foster-Nyarko E."/>
            <person name="Jarju S."/>
            <person name="Secka A."/>
            <person name="Antonio M."/>
            <person name="Oren A."/>
            <person name="Chaudhuri R.R."/>
            <person name="La Ragione R."/>
            <person name="Hildebrand F."/>
            <person name="Pallen M.J."/>
        </authorList>
    </citation>
    <scope>NUCLEOTIDE SEQUENCE</scope>
    <source>
        <strain evidence="2">E3-2379</strain>
    </source>
</reference>
<comment type="caution">
    <text evidence="2">The sequence shown here is derived from an EMBL/GenBank/DDBJ whole genome shotgun (WGS) entry which is preliminary data.</text>
</comment>
<evidence type="ECO:0000313" key="3">
    <source>
        <dbReference type="Proteomes" id="UP000823618"/>
    </source>
</evidence>
<evidence type="ECO:0000256" key="1">
    <source>
        <dbReference type="SAM" id="MobiDB-lite"/>
    </source>
</evidence>
<dbReference type="EMBL" id="JADIML010000229">
    <property type="protein sequence ID" value="MBO8463932.1"/>
    <property type="molecule type" value="Genomic_DNA"/>
</dbReference>
<feature type="region of interest" description="Disordered" evidence="1">
    <location>
        <begin position="106"/>
        <end position="126"/>
    </location>
</feature>
<feature type="compositionally biased region" description="Basic and acidic residues" evidence="1">
    <location>
        <begin position="106"/>
        <end position="122"/>
    </location>
</feature>
<name>A0A9D9I1L7_9FIRM</name>